<dbReference type="WBParaSite" id="nRc.2.0.1.t15543-RA">
    <property type="protein sequence ID" value="nRc.2.0.1.t15543-RA"/>
    <property type="gene ID" value="nRc.2.0.1.g15543"/>
</dbReference>
<reference evidence="2" key="1">
    <citation type="submission" date="2022-11" db="UniProtKB">
        <authorList>
            <consortium name="WormBaseParasite"/>
        </authorList>
    </citation>
    <scope>IDENTIFICATION</scope>
</reference>
<evidence type="ECO:0000313" key="1">
    <source>
        <dbReference type="Proteomes" id="UP000887565"/>
    </source>
</evidence>
<evidence type="ECO:0000313" key="2">
    <source>
        <dbReference type="WBParaSite" id="nRc.2.0.1.t15543-RA"/>
    </source>
</evidence>
<sequence length="114" mass="11950">MKLASRSETELLKIKTEVNKRGVFRLKKDEAHSFKPWSTTAASAALASVVSTTAPVFPITAVSAATAAVPTFGQSATFIFPASVPSAFVASTTVVVSFPGMRSFVSPTLSVQNL</sequence>
<dbReference type="AlphaFoldDB" id="A0A915IMY5"/>
<name>A0A915IMY5_ROMCU</name>
<dbReference type="Proteomes" id="UP000887565">
    <property type="component" value="Unplaced"/>
</dbReference>
<protein>
    <submittedName>
        <fullName evidence="2">Uncharacterized protein</fullName>
    </submittedName>
</protein>
<keyword evidence="1" id="KW-1185">Reference proteome</keyword>
<proteinExistence type="predicted"/>
<organism evidence="1 2">
    <name type="scientific">Romanomermis culicivorax</name>
    <name type="common">Nematode worm</name>
    <dbReference type="NCBI Taxonomy" id="13658"/>
    <lineage>
        <taxon>Eukaryota</taxon>
        <taxon>Metazoa</taxon>
        <taxon>Ecdysozoa</taxon>
        <taxon>Nematoda</taxon>
        <taxon>Enoplea</taxon>
        <taxon>Dorylaimia</taxon>
        <taxon>Mermithida</taxon>
        <taxon>Mermithoidea</taxon>
        <taxon>Mermithidae</taxon>
        <taxon>Romanomermis</taxon>
    </lineage>
</organism>
<accession>A0A915IMY5</accession>